<name>A0A062UB74_9PROT</name>
<dbReference type="PANTHER" id="PTHR43135:SF3">
    <property type="entry name" value="ALPHA-D-RIBOSE 1-METHYLPHOSPHONATE 5-TRIPHOSPHATE DIPHOSPHATASE"/>
    <property type="match status" value="1"/>
</dbReference>
<feature type="region of interest" description="Disordered" evidence="1">
    <location>
        <begin position="422"/>
        <end position="441"/>
    </location>
</feature>
<feature type="domain" description="Amidohydrolase-related" evidence="2">
    <location>
        <begin position="319"/>
        <end position="415"/>
    </location>
</feature>
<dbReference type="SUPFAM" id="SSF51338">
    <property type="entry name" value="Composite domain of metallo-dependent hydrolases"/>
    <property type="match status" value="1"/>
</dbReference>
<evidence type="ECO:0000313" key="4">
    <source>
        <dbReference type="Proteomes" id="UP000027037"/>
    </source>
</evidence>
<dbReference type="GO" id="GO:0016810">
    <property type="term" value="F:hydrolase activity, acting on carbon-nitrogen (but not peptide) bonds"/>
    <property type="evidence" value="ECO:0007669"/>
    <property type="project" value="InterPro"/>
</dbReference>
<evidence type="ECO:0000256" key="1">
    <source>
        <dbReference type="SAM" id="MobiDB-lite"/>
    </source>
</evidence>
<evidence type="ECO:0000313" key="3">
    <source>
        <dbReference type="EMBL" id="KCZ53390.1"/>
    </source>
</evidence>
<proteinExistence type="predicted"/>
<dbReference type="InterPro" id="IPR006680">
    <property type="entry name" value="Amidohydro-rel"/>
</dbReference>
<keyword evidence="4" id="KW-1185">Reference proteome</keyword>
<reference evidence="3 4" key="1">
    <citation type="journal article" date="2014" name="Antonie Van Leeuwenhoek">
        <title>Hyphomonas beringensis sp. nov. and Hyphomonas chukchiensis sp. nov., isolated from surface seawater of the Bering Sea and Chukchi Sea.</title>
        <authorList>
            <person name="Li C."/>
            <person name="Lai Q."/>
            <person name="Li G."/>
            <person name="Dong C."/>
            <person name="Wang J."/>
            <person name="Liao Y."/>
            <person name="Shao Z."/>
        </authorList>
    </citation>
    <scope>NUCLEOTIDE SEQUENCE [LARGE SCALE GENOMIC DNA]</scope>
    <source>
        <strain evidence="3 4">25B14_1</strain>
    </source>
</reference>
<dbReference type="InterPro" id="IPR032466">
    <property type="entry name" value="Metal_Hydrolase"/>
</dbReference>
<dbReference type="PANTHER" id="PTHR43135">
    <property type="entry name" value="ALPHA-D-RIBOSE 1-METHYLPHOSPHONATE 5-TRIPHOSPHATE DIPHOSPHATASE"/>
    <property type="match status" value="1"/>
</dbReference>
<comment type="caution">
    <text evidence="3">The sequence shown here is derived from an EMBL/GenBank/DDBJ whole genome shotgun (WGS) entry which is preliminary data.</text>
</comment>
<accession>A0A062UB74</accession>
<gene>
    <name evidence="3" type="ORF">HY29_03980</name>
</gene>
<sequence length="441" mass="47610">MTAPWAEDPYPSTYKPETAAPLAIINATILTAAGPAIADGTLLIENNKIRAVGTKIEIPDGWQVIDASGQWVTPGIIDAHSHAGTAYVPGVEDGLNEMTGPNTVEMFAEFSLWPQSPVYPRLRNAGVTTIQVLPGSANIFGGRTAILKMVPSTTIQGMKFPGSKYGLKMVCGENPTRVYGAQNRAPMGRSGLMAMMRKYFADAAKYVEDWNSYADKLADENAETDPAKPDRNFQLDSIAGGITGDIRINTHCYRAEDMTNVLITAKEYNVKVSSFHHATEAYKIMGTLKETDTCIAGWGPDWGGFKMEAYDYSSLGIPMLSAAGVCVAVTSDSDKTGQHLNIDAARSLAAGQRAGLDVTEEDAIRWITYYPAKILGLEKETGTLETGKMADVVIWSANPFSSYAHPEKVFIDGVEVFDHSDPSGSPLSDYEITPSNKGDIQ</sequence>
<dbReference type="InterPro" id="IPR051781">
    <property type="entry name" value="Metallo-dep_Hydrolase"/>
</dbReference>
<dbReference type="PATRIC" id="fig|1280946.3.peg.2705"/>
<dbReference type="Proteomes" id="UP000027037">
    <property type="component" value="Unassembled WGS sequence"/>
</dbReference>
<dbReference type="SUPFAM" id="SSF51556">
    <property type="entry name" value="Metallo-dependent hydrolases"/>
    <property type="match status" value="1"/>
</dbReference>
<dbReference type="STRING" id="1280946.HY29_03980"/>
<dbReference type="eggNOG" id="COG1228">
    <property type="taxonomic scope" value="Bacteria"/>
</dbReference>
<dbReference type="InterPro" id="IPR011059">
    <property type="entry name" value="Metal-dep_hydrolase_composite"/>
</dbReference>
<evidence type="ECO:0000259" key="2">
    <source>
        <dbReference type="Pfam" id="PF01979"/>
    </source>
</evidence>
<dbReference type="EMBL" id="AWFF01000054">
    <property type="protein sequence ID" value="KCZ53390.1"/>
    <property type="molecule type" value="Genomic_DNA"/>
</dbReference>
<dbReference type="AlphaFoldDB" id="A0A062UB74"/>
<protein>
    <recommendedName>
        <fullName evidence="2">Amidohydrolase-related domain-containing protein</fullName>
    </recommendedName>
</protein>
<dbReference type="Gene3D" id="3.20.20.140">
    <property type="entry name" value="Metal-dependent hydrolases"/>
    <property type="match status" value="1"/>
</dbReference>
<dbReference type="Pfam" id="PF01979">
    <property type="entry name" value="Amidohydro_1"/>
    <property type="match status" value="1"/>
</dbReference>
<organism evidence="3 4">
    <name type="scientific">Hyphomonas beringensis</name>
    <dbReference type="NCBI Taxonomy" id="1280946"/>
    <lineage>
        <taxon>Bacteria</taxon>
        <taxon>Pseudomonadati</taxon>
        <taxon>Pseudomonadota</taxon>
        <taxon>Alphaproteobacteria</taxon>
        <taxon>Hyphomonadales</taxon>
        <taxon>Hyphomonadaceae</taxon>
        <taxon>Hyphomonas</taxon>
    </lineage>
</organism>
<dbReference type="Gene3D" id="2.30.40.10">
    <property type="entry name" value="Urease, subunit C, domain 1"/>
    <property type="match status" value="1"/>
</dbReference>